<dbReference type="InterPro" id="IPR050330">
    <property type="entry name" value="Bact_OuterMem_StrucFunc"/>
</dbReference>
<dbReference type="Gene3D" id="2.60.40.1120">
    <property type="entry name" value="Carboxypeptidase-like, regulatory domain"/>
    <property type="match status" value="1"/>
</dbReference>
<feature type="domain" description="OmpA-like" evidence="5">
    <location>
        <begin position="526"/>
        <end position="648"/>
    </location>
</feature>
<dbReference type="InterPro" id="IPR006664">
    <property type="entry name" value="OMP_bac"/>
</dbReference>
<dbReference type="Proteomes" id="UP001139286">
    <property type="component" value="Unassembled WGS sequence"/>
</dbReference>
<dbReference type="InterPro" id="IPR011990">
    <property type="entry name" value="TPR-like_helical_dom_sf"/>
</dbReference>
<sequence length="648" mass="73726">MRKIYLYILLLIPALSVNAQEKLIKKISKKNYDNLAYVKTSEVFLEVAEKGHESEDMFKKLGNSFYFNNEMESASKWYGKLMEIETGNLDPEYYFRYAQALKGIGNYELSDQWMRKFEAQKPQDLRAKAFASTEDYLSKIEKVSYKGAEIRNLDINSELSDFGTTIYNGNLIFSSTRGTGELYSWNEQPYLDLYSAEIDETGNITNQVNKFGLNINTKYHESSAAYTPDGKYLFFTRNNYFKSRYSEDDKKFNRLQIYRAEIDENGDYKNLTSVHFNNDEYSVAHPSINSTGTKMYFASDMPGSTGQSDIYAVDINKDGTLGEPEHLGITINTEGAESFPFISETGDLYFSSTGYPGLGGLDIYVVKGFESQYTSSQSRVFKVQNIGKPFNSKQDDFAYYINDEKDQGYFTSNRKGGKGDDDIYAFNLPECKQELQGVVKDAETQEVLAKAKVILQDALGNVIAESITDKKGAYSLEVSCDTEYLIRGEKTDYESSENRFVSTNRFEKLTQDLNLVRDVKPIQVGDDLAKTLNIPIIYFDFDKHNIRPDAAVELEKVIAVLKQYPTMEIEVRSHTDSRATKVYNEALSTRRNKSTKAYIIEEGQINPDRITGAGYGESQLVNGCSDGVKCSEEDHQLNRRSEFIIIKM</sequence>
<reference evidence="6" key="1">
    <citation type="submission" date="2021-10" db="EMBL/GenBank/DDBJ databases">
        <title>Tamlana sargassums sp. nov., and Tamlana laminarinivorans sp. nov., two new bacteria isolated from the brown alga.</title>
        <authorList>
            <person name="Li J."/>
        </authorList>
    </citation>
    <scope>NUCLEOTIDE SEQUENCE</scope>
    <source>
        <strain evidence="6">62-3</strain>
    </source>
</reference>
<organism evidence="6 7">
    <name type="scientific">Neotamlana sargassicola</name>
    <dbReference type="NCBI Taxonomy" id="2883125"/>
    <lineage>
        <taxon>Bacteria</taxon>
        <taxon>Pseudomonadati</taxon>
        <taxon>Bacteroidota</taxon>
        <taxon>Flavobacteriia</taxon>
        <taxon>Flavobacteriales</taxon>
        <taxon>Flavobacteriaceae</taxon>
        <taxon>Neotamlana</taxon>
    </lineage>
</organism>
<dbReference type="CDD" id="cd07185">
    <property type="entry name" value="OmpA_C-like"/>
    <property type="match status" value="1"/>
</dbReference>
<dbReference type="AlphaFoldDB" id="A0A9X1I836"/>
<evidence type="ECO:0000313" key="6">
    <source>
        <dbReference type="EMBL" id="MCB4809561.1"/>
    </source>
</evidence>
<keyword evidence="3" id="KW-0998">Cell outer membrane</keyword>
<dbReference type="InterPro" id="IPR008969">
    <property type="entry name" value="CarboxyPept-like_regulatory"/>
</dbReference>
<evidence type="ECO:0000256" key="2">
    <source>
        <dbReference type="ARBA" id="ARBA00023136"/>
    </source>
</evidence>
<evidence type="ECO:0000313" key="7">
    <source>
        <dbReference type="Proteomes" id="UP001139286"/>
    </source>
</evidence>
<dbReference type="InterPro" id="IPR011042">
    <property type="entry name" value="6-blade_b-propeller_TolB-like"/>
</dbReference>
<dbReference type="Pfam" id="PF00691">
    <property type="entry name" value="OmpA"/>
    <property type="match status" value="1"/>
</dbReference>
<evidence type="ECO:0000259" key="5">
    <source>
        <dbReference type="PROSITE" id="PS51123"/>
    </source>
</evidence>
<evidence type="ECO:0000256" key="3">
    <source>
        <dbReference type="ARBA" id="ARBA00023237"/>
    </source>
</evidence>
<comment type="caution">
    <text evidence="6">The sequence shown here is derived from an EMBL/GenBank/DDBJ whole genome shotgun (WGS) entry which is preliminary data.</text>
</comment>
<evidence type="ECO:0000256" key="4">
    <source>
        <dbReference type="PROSITE-ProRule" id="PRU00473"/>
    </source>
</evidence>
<dbReference type="SUPFAM" id="SSF48452">
    <property type="entry name" value="TPR-like"/>
    <property type="match status" value="1"/>
</dbReference>
<dbReference type="InterPro" id="IPR036737">
    <property type="entry name" value="OmpA-like_sf"/>
</dbReference>
<dbReference type="SUPFAM" id="SSF82171">
    <property type="entry name" value="DPP6 N-terminal domain-like"/>
    <property type="match status" value="1"/>
</dbReference>
<accession>A0A9X1I836</accession>
<dbReference type="PROSITE" id="PS51123">
    <property type="entry name" value="OMPA_2"/>
    <property type="match status" value="1"/>
</dbReference>
<dbReference type="Pfam" id="PF07676">
    <property type="entry name" value="PD40"/>
    <property type="match status" value="2"/>
</dbReference>
<dbReference type="Gene3D" id="3.30.1330.60">
    <property type="entry name" value="OmpA-like domain"/>
    <property type="match status" value="1"/>
</dbReference>
<name>A0A9X1I836_9FLAO</name>
<dbReference type="InterPro" id="IPR006665">
    <property type="entry name" value="OmpA-like"/>
</dbReference>
<protein>
    <submittedName>
        <fullName evidence="6">OmpA family protein</fullName>
    </submittedName>
</protein>
<proteinExistence type="predicted"/>
<dbReference type="SUPFAM" id="SSF103088">
    <property type="entry name" value="OmpA-like"/>
    <property type="match status" value="1"/>
</dbReference>
<dbReference type="SUPFAM" id="SSF49464">
    <property type="entry name" value="Carboxypeptidase regulatory domain-like"/>
    <property type="match status" value="1"/>
</dbReference>
<dbReference type="PANTHER" id="PTHR30329:SF21">
    <property type="entry name" value="LIPOPROTEIN YIAD-RELATED"/>
    <property type="match status" value="1"/>
</dbReference>
<keyword evidence="2 4" id="KW-0472">Membrane</keyword>
<comment type="subcellular location">
    <subcellularLocation>
        <location evidence="1">Cell outer membrane</location>
    </subcellularLocation>
</comment>
<dbReference type="PANTHER" id="PTHR30329">
    <property type="entry name" value="STATOR ELEMENT OF FLAGELLAR MOTOR COMPLEX"/>
    <property type="match status" value="1"/>
</dbReference>
<keyword evidence="7" id="KW-1185">Reference proteome</keyword>
<gene>
    <name evidence="6" type="ORF">LG651_15000</name>
</gene>
<dbReference type="Gene3D" id="1.25.40.10">
    <property type="entry name" value="Tetratricopeptide repeat domain"/>
    <property type="match status" value="1"/>
</dbReference>
<dbReference type="EMBL" id="JAJAPX010000006">
    <property type="protein sequence ID" value="MCB4809561.1"/>
    <property type="molecule type" value="Genomic_DNA"/>
</dbReference>
<evidence type="ECO:0000256" key="1">
    <source>
        <dbReference type="ARBA" id="ARBA00004442"/>
    </source>
</evidence>
<dbReference type="InterPro" id="IPR011659">
    <property type="entry name" value="WD40"/>
</dbReference>
<dbReference type="GO" id="GO:0009279">
    <property type="term" value="C:cell outer membrane"/>
    <property type="evidence" value="ECO:0007669"/>
    <property type="project" value="UniProtKB-SubCell"/>
</dbReference>
<dbReference type="PRINTS" id="PR01021">
    <property type="entry name" value="OMPADOMAIN"/>
</dbReference>
<dbReference type="RefSeq" id="WP_226696916.1">
    <property type="nucleotide sequence ID" value="NZ_JAJAPX010000006.1"/>
</dbReference>
<dbReference type="Gene3D" id="2.120.10.30">
    <property type="entry name" value="TolB, C-terminal domain"/>
    <property type="match status" value="1"/>
</dbReference>